<dbReference type="AlphaFoldDB" id="A0A9D9DDH2"/>
<dbReference type="EMBL" id="JADINH010000183">
    <property type="protein sequence ID" value="MBO8416564.1"/>
    <property type="molecule type" value="Genomic_DNA"/>
</dbReference>
<dbReference type="Gene3D" id="3.40.50.300">
    <property type="entry name" value="P-loop containing nucleotide triphosphate hydrolases"/>
    <property type="match status" value="1"/>
</dbReference>
<feature type="domain" description="ABC transporter" evidence="3">
    <location>
        <begin position="3"/>
        <end position="257"/>
    </location>
</feature>
<dbReference type="GO" id="GO:0005886">
    <property type="term" value="C:plasma membrane"/>
    <property type="evidence" value="ECO:0007669"/>
    <property type="project" value="TreeGrafter"/>
</dbReference>
<dbReference type="GO" id="GO:0022857">
    <property type="term" value="F:transmembrane transporter activity"/>
    <property type="evidence" value="ECO:0007669"/>
    <property type="project" value="TreeGrafter"/>
</dbReference>
<organism evidence="4 5">
    <name type="scientific">Candidatus Avisuccinivibrio stercorigallinarum</name>
    <dbReference type="NCBI Taxonomy" id="2840704"/>
    <lineage>
        <taxon>Bacteria</taxon>
        <taxon>Pseudomonadati</taxon>
        <taxon>Pseudomonadota</taxon>
        <taxon>Gammaproteobacteria</taxon>
        <taxon>Aeromonadales</taxon>
        <taxon>Succinivibrionaceae</taxon>
        <taxon>Succinivibrionaceae incertae sedis</taxon>
        <taxon>Candidatus Avisuccinivibrio</taxon>
    </lineage>
</organism>
<evidence type="ECO:0000256" key="2">
    <source>
        <dbReference type="ARBA" id="ARBA00022840"/>
    </source>
</evidence>
<dbReference type="InterPro" id="IPR027417">
    <property type="entry name" value="P-loop_NTPase"/>
</dbReference>
<evidence type="ECO:0000259" key="3">
    <source>
        <dbReference type="PROSITE" id="PS50893"/>
    </source>
</evidence>
<evidence type="ECO:0000313" key="5">
    <source>
        <dbReference type="Proteomes" id="UP000823631"/>
    </source>
</evidence>
<dbReference type="InterPro" id="IPR003439">
    <property type="entry name" value="ABC_transporter-like_ATP-bd"/>
</dbReference>
<dbReference type="SMART" id="SM00382">
    <property type="entry name" value="AAA"/>
    <property type="match status" value="1"/>
</dbReference>
<reference evidence="4" key="2">
    <citation type="journal article" date="2021" name="PeerJ">
        <title>Extensive microbial diversity within the chicken gut microbiome revealed by metagenomics and culture.</title>
        <authorList>
            <person name="Gilroy R."/>
            <person name="Ravi A."/>
            <person name="Getino M."/>
            <person name="Pursley I."/>
            <person name="Horton D.L."/>
            <person name="Alikhan N.F."/>
            <person name="Baker D."/>
            <person name="Gharbi K."/>
            <person name="Hall N."/>
            <person name="Watson M."/>
            <person name="Adriaenssens E.M."/>
            <person name="Foster-Nyarko E."/>
            <person name="Jarju S."/>
            <person name="Secka A."/>
            <person name="Antonio M."/>
            <person name="Oren A."/>
            <person name="Chaudhuri R.R."/>
            <person name="La Ragione R."/>
            <person name="Hildebrand F."/>
            <person name="Pallen M.J."/>
        </authorList>
    </citation>
    <scope>NUCLEOTIDE SEQUENCE</scope>
    <source>
        <strain evidence="4">17213</strain>
    </source>
</reference>
<keyword evidence="2 4" id="KW-0067">ATP-binding</keyword>
<gene>
    <name evidence="4" type="ORF">IAB19_09305</name>
</gene>
<dbReference type="Pfam" id="PF00005">
    <property type="entry name" value="ABC_tran"/>
    <property type="match status" value="1"/>
</dbReference>
<dbReference type="PANTHER" id="PTHR24220">
    <property type="entry name" value="IMPORT ATP-BINDING PROTEIN"/>
    <property type="match status" value="1"/>
</dbReference>
<dbReference type="PROSITE" id="PS50893">
    <property type="entry name" value="ABC_TRANSPORTER_2"/>
    <property type="match status" value="1"/>
</dbReference>
<dbReference type="GO" id="GO:0016887">
    <property type="term" value="F:ATP hydrolysis activity"/>
    <property type="evidence" value="ECO:0007669"/>
    <property type="project" value="InterPro"/>
</dbReference>
<accession>A0A9D9DDH2</accession>
<evidence type="ECO:0000256" key="1">
    <source>
        <dbReference type="ARBA" id="ARBA00022741"/>
    </source>
</evidence>
<sequence>MQLEVENLVCTYLKGPAEITITLPRLTMATGVPCALVGVSGSGKSSLLECLGLLNHSAHFDKYVLGGVDLCQLSAKERVHFVKSRIGYMPQRDGLVDFLTVRENFALQIDLANQARAQERRGAAAEGADRQALVNKAQRLTELCALCEKLGLERSKLDCYPHELSIGQVQRASFVRSLAHCPKLLLIDEPTAALDPENGRRLFAEIKRFTAELDMLTLTVTHDVEHLSGFTIYAYSEEKSSERHSVFVAQGQEAGAL</sequence>
<dbReference type="GO" id="GO:0005524">
    <property type="term" value="F:ATP binding"/>
    <property type="evidence" value="ECO:0007669"/>
    <property type="project" value="UniProtKB-KW"/>
</dbReference>
<dbReference type="SUPFAM" id="SSF52540">
    <property type="entry name" value="P-loop containing nucleoside triphosphate hydrolases"/>
    <property type="match status" value="1"/>
</dbReference>
<dbReference type="InterPro" id="IPR003593">
    <property type="entry name" value="AAA+_ATPase"/>
</dbReference>
<evidence type="ECO:0000313" key="4">
    <source>
        <dbReference type="EMBL" id="MBO8416564.1"/>
    </source>
</evidence>
<comment type="caution">
    <text evidence="4">The sequence shown here is derived from an EMBL/GenBank/DDBJ whole genome shotgun (WGS) entry which is preliminary data.</text>
</comment>
<keyword evidence="1" id="KW-0547">Nucleotide-binding</keyword>
<proteinExistence type="predicted"/>
<protein>
    <submittedName>
        <fullName evidence="4">ABC transporter ATP-binding protein</fullName>
    </submittedName>
</protein>
<dbReference type="InterPro" id="IPR015854">
    <property type="entry name" value="ABC_transpr_LolD-like"/>
</dbReference>
<dbReference type="Proteomes" id="UP000823631">
    <property type="component" value="Unassembled WGS sequence"/>
</dbReference>
<name>A0A9D9DDH2_9GAMM</name>
<reference evidence="4" key="1">
    <citation type="submission" date="2020-10" db="EMBL/GenBank/DDBJ databases">
        <authorList>
            <person name="Gilroy R."/>
        </authorList>
    </citation>
    <scope>NUCLEOTIDE SEQUENCE</scope>
    <source>
        <strain evidence="4">17213</strain>
    </source>
</reference>